<dbReference type="EMBL" id="BMYJ01000007">
    <property type="protein sequence ID" value="GHC59835.1"/>
    <property type="molecule type" value="Genomic_DNA"/>
</dbReference>
<evidence type="ECO:0000256" key="2">
    <source>
        <dbReference type="SAM" id="SignalP"/>
    </source>
</evidence>
<proteinExistence type="predicted"/>
<keyword evidence="4" id="KW-1185">Reference proteome</keyword>
<evidence type="ECO:0008006" key="5">
    <source>
        <dbReference type="Google" id="ProtNLM"/>
    </source>
</evidence>
<feature type="region of interest" description="Disordered" evidence="1">
    <location>
        <begin position="22"/>
        <end position="58"/>
    </location>
</feature>
<feature type="signal peptide" evidence="2">
    <location>
        <begin position="1"/>
        <end position="18"/>
    </location>
</feature>
<dbReference type="PROSITE" id="PS51257">
    <property type="entry name" value="PROKAR_LIPOPROTEIN"/>
    <property type="match status" value="1"/>
</dbReference>
<organism evidence="3 4">
    <name type="scientific">Neogemmobacter tilapiae</name>
    <dbReference type="NCBI Taxonomy" id="875041"/>
    <lineage>
        <taxon>Bacteria</taxon>
        <taxon>Pseudomonadati</taxon>
        <taxon>Pseudomonadota</taxon>
        <taxon>Alphaproteobacteria</taxon>
        <taxon>Rhodobacterales</taxon>
        <taxon>Paracoccaceae</taxon>
        <taxon>Neogemmobacter</taxon>
    </lineage>
</organism>
<reference evidence="3" key="1">
    <citation type="journal article" date="2014" name="Int. J. Syst. Evol. Microbiol.">
        <title>Complete genome sequence of Corynebacterium casei LMG S-19264T (=DSM 44701T), isolated from a smear-ripened cheese.</title>
        <authorList>
            <consortium name="US DOE Joint Genome Institute (JGI-PGF)"/>
            <person name="Walter F."/>
            <person name="Albersmeier A."/>
            <person name="Kalinowski J."/>
            <person name="Ruckert C."/>
        </authorList>
    </citation>
    <scope>NUCLEOTIDE SEQUENCE</scope>
    <source>
        <strain evidence="3">KCTC 23310</strain>
    </source>
</reference>
<evidence type="ECO:0000313" key="3">
    <source>
        <dbReference type="EMBL" id="GHC59835.1"/>
    </source>
</evidence>
<gene>
    <name evidence="3" type="ORF">GCM10007315_24550</name>
</gene>
<accession>A0A918WNM0</accession>
<name>A0A918WNM0_9RHOB</name>
<dbReference type="AlphaFoldDB" id="A0A918WNM0"/>
<dbReference type="Proteomes" id="UP000638981">
    <property type="component" value="Unassembled WGS sequence"/>
</dbReference>
<protein>
    <recommendedName>
        <fullName evidence="5">D-galactarate dehydratase</fullName>
    </recommendedName>
</protein>
<evidence type="ECO:0000313" key="4">
    <source>
        <dbReference type="Proteomes" id="UP000638981"/>
    </source>
</evidence>
<dbReference type="RefSeq" id="WP_189411973.1">
    <property type="nucleotide sequence ID" value="NZ_BMYJ01000007.1"/>
</dbReference>
<sequence>MMQKILPFVLILSLSACAAGEGPFAKRSKTPQDFDFELDAPPPPPPGATSAEALDTTTDAQKAEALAAAPTAGEASLGKMAVSLGKATEPGFWLRGAAVKAAGKGRVETADGQSVQVDLIPGEGAAQLSLGAFRALGLSLTALPEVTVFAE</sequence>
<comment type="caution">
    <text evidence="3">The sequence shown here is derived from an EMBL/GenBank/DDBJ whole genome shotgun (WGS) entry which is preliminary data.</text>
</comment>
<feature type="chain" id="PRO_5036698897" description="D-galactarate dehydratase" evidence="2">
    <location>
        <begin position="19"/>
        <end position="151"/>
    </location>
</feature>
<evidence type="ECO:0000256" key="1">
    <source>
        <dbReference type="SAM" id="MobiDB-lite"/>
    </source>
</evidence>
<reference evidence="3" key="2">
    <citation type="submission" date="2020-09" db="EMBL/GenBank/DDBJ databases">
        <authorList>
            <person name="Sun Q."/>
            <person name="Kim S."/>
        </authorList>
    </citation>
    <scope>NUCLEOTIDE SEQUENCE</scope>
    <source>
        <strain evidence="3">KCTC 23310</strain>
    </source>
</reference>
<keyword evidence="2" id="KW-0732">Signal</keyword>